<keyword evidence="2" id="KW-1185">Reference proteome</keyword>
<dbReference type="EMBL" id="KN834784">
    <property type="protein sequence ID" value="KIK58633.1"/>
    <property type="molecule type" value="Genomic_DNA"/>
</dbReference>
<gene>
    <name evidence="1" type="ORF">GYMLUDRAFT_693891</name>
</gene>
<proteinExistence type="predicted"/>
<dbReference type="HOGENOM" id="CLU_2184269_0_0_1"/>
<evidence type="ECO:0000313" key="1">
    <source>
        <dbReference type="EMBL" id="KIK58633.1"/>
    </source>
</evidence>
<protein>
    <submittedName>
        <fullName evidence="1">Uncharacterized protein</fullName>
    </submittedName>
</protein>
<sequence>MQASATTSTSTTLYQLVTYLTRPLAAVYPAQTVMQLQMFLYGNLAAQFLTETVLSPFTLFLSPASLPPTPLYAACLQSGVEWPRWIHALGGKALFVCVMENTLKVRVGE</sequence>
<dbReference type="OrthoDB" id="19928at2759"/>
<name>A0A0D0CSI3_9AGAR</name>
<organism evidence="1 2">
    <name type="scientific">Collybiopsis luxurians FD-317 M1</name>
    <dbReference type="NCBI Taxonomy" id="944289"/>
    <lineage>
        <taxon>Eukaryota</taxon>
        <taxon>Fungi</taxon>
        <taxon>Dikarya</taxon>
        <taxon>Basidiomycota</taxon>
        <taxon>Agaricomycotina</taxon>
        <taxon>Agaricomycetes</taxon>
        <taxon>Agaricomycetidae</taxon>
        <taxon>Agaricales</taxon>
        <taxon>Marasmiineae</taxon>
        <taxon>Omphalotaceae</taxon>
        <taxon>Collybiopsis</taxon>
        <taxon>Collybiopsis luxurians</taxon>
    </lineage>
</organism>
<evidence type="ECO:0000313" key="2">
    <source>
        <dbReference type="Proteomes" id="UP000053593"/>
    </source>
</evidence>
<accession>A0A0D0CSI3</accession>
<reference evidence="1 2" key="1">
    <citation type="submission" date="2014-04" db="EMBL/GenBank/DDBJ databases">
        <title>Evolutionary Origins and Diversification of the Mycorrhizal Mutualists.</title>
        <authorList>
            <consortium name="DOE Joint Genome Institute"/>
            <consortium name="Mycorrhizal Genomics Consortium"/>
            <person name="Kohler A."/>
            <person name="Kuo A."/>
            <person name="Nagy L.G."/>
            <person name="Floudas D."/>
            <person name="Copeland A."/>
            <person name="Barry K.W."/>
            <person name="Cichocki N."/>
            <person name="Veneault-Fourrey C."/>
            <person name="LaButti K."/>
            <person name="Lindquist E.A."/>
            <person name="Lipzen A."/>
            <person name="Lundell T."/>
            <person name="Morin E."/>
            <person name="Murat C."/>
            <person name="Riley R."/>
            <person name="Ohm R."/>
            <person name="Sun H."/>
            <person name="Tunlid A."/>
            <person name="Henrissat B."/>
            <person name="Grigoriev I.V."/>
            <person name="Hibbett D.S."/>
            <person name="Martin F."/>
        </authorList>
    </citation>
    <scope>NUCLEOTIDE SEQUENCE [LARGE SCALE GENOMIC DNA]</scope>
    <source>
        <strain evidence="1 2">FD-317 M1</strain>
    </source>
</reference>
<dbReference type="AlphaFoldDB" id="A0A0D0CSI3"/>
<dbReference type="Proteomes" id="UP000053593">
    <property type="component" value="Unassembled WGS sequence"/>
</dbReference>